<organism evidence="9 10">
    <name type="scientific">Pararhizobium polonicum</name>
    <dbReference type="NCBI Taxonomy" id="1612624"/>
    <lineage>
        <taxon>Bacteria</taxon>
        <taxon>Pseudomonadati</taxon>
        <taxon>Pseudomonadota</taxon>
        <taxon>Alphaproteobacteria</taxon>
        <taxon>Hyphomicrobiales</taxon>
        <taxon>Rhizobiaceae</taxon>
        <taxon>Rhizobium/Agrobacterium group</taxon>
        <taxon>Pararhizobium</taxon>
    </lineage>
</organism>
<dbReference type="PANTHER" id="PTHR30193:SF42">
    <property type="entry name" value="ABC TRANSPORTER PERMEASE PROTEIN"/>
    <property type="match status" value="1"/>
</dbReference>
<feature type="transmembrane region" description="Helical" evidence="7">
    <location>
        <begin position="108"/>
        <end position="129"/>
    </location>
</feature>
<dbReference type="AlphaFoldDB" id="A0A1C7P340"/>
<evidence type="ECO:0000256" key="1">
    <source>
        <dbReference type="ARBA" id="ARBA00004651"/>
    </source>
</evidence>
<keyword evidence="5 7" id="KW-1133">Transmembrane helix</keyword>
<evidence type="ECO:0000259" key="8">
    <source>
        <dbReference type="PROSITE" id="PS50928"/>
    </source>
</evidence>
<gene>
    <name evidence="9" type="ORF">ADU59_09695</name>
</gene>
<dbReference type="InterPro" id="IPR000515">
    <property type="entry name" value="MetI-like"/>
</dbReference>
<feature type="transmembrane region" description="Helical" evidence="7">
    <location>
        <begin position="12"/>
        <end position="35"/>
    </location>
</feature>
<dbReference type="GO" id="GO:0005886">
    <property type="term" value="C:plasma membrane"/>
    <property type="evidence" value="ECO:0007669"/>
    <property type="project" value="UniProtKB-SubCell"/>
</dbReference>
<evidence type="ECO:0000256" key="5">
    <source>
        <dbReference type="ARBA" id="ARBA00022989"/>
    </source>
</evidence>
<evidence type="ECO:0000256" key="4">
    <source>
        <dbReference type="ARBA" id="ARBA00022692"/>
    </source>
</evidence>
<dbReference type="InterPro" id="IPR035906">
    <property type="entry name" value="MetI-like_sf"/>
</dbReference>
<dbReference type="GO" id="GO:0055085">
    <property type="term" value="P:transmembrane transport"/>
    <property type="evidence" value="ECO:0007669"/>
    <property type="project" value="InterPro"/>
</dbReference>
<dbReference type="STRING" id="1612624.ADU59_09695"/>
<dbReference type="PATRIC" id="fig|1612624.7.peg.3482"/>
<feature type="transmembrane region" description="Helical" evidence="7">
    <location>
        <begin position="202"/>
        <end position="226"/>
    </location>
</feature>
<dbReference type="Gene3D" id="1.10.3720.10">
    <property type="entry name" value="MetI-like"/>
    <property type="match status" value="1"/>
</dbReference>
<evidence type="ECO:0000256" key="6">
    <source>
        <dbReference type="ARBA" id="ARBA00023136"/>
    </source>
</evidence>
<dbReference type="PROSITE" id="PS50928">
    <property type="entry name" value="ABC_TM1"/>
    <property type="match status" value="1"/>
</dbReference>
<accession>A0A1C7P340</accession>
<comment type="caution">
    <text evidence="9">The sequence shown here is derived from an EMBL/GenBank/DDBJ whole genome shotgun (WGS) entry which is preliminary data.</text>
</comment>
<evidence type="ECO:0000256" key="7">
    <source>
        <dbReference type="RuleBase" id="RU363032"/>
    </source>
</evidence>
<proteinExistence type="inferred from homology"/>
<sequence length="294" mass="32380">MTVGLWRRQRSWLAPALFLAPGLVLFLVVIIASSVETFWISFYDWDGFGPMTWIGLANYTELLDDPQFYISLKNNVIWLLMFLLAPPAGLAIALLVNQKIAGMRLVKSLFFMPLVLAAVTVGVIFGWFYDPTYGLLAIIYNAFGAQAPALLSDEYLVTFAVAAAALWPQIAFCMVLFLAGLNNLDEEQIGAGRVDGARGWRMLRHIVLPQLTQVGFIAVAITIVGALRSFDAVSVMTAGGPFGSSTVLAYQMYEQSIFSFRFGYGAAIATILFLIMSVFIAWYLRGLIKAEKGN</sequence>
<keyword evidence="10" id="KW-1185">Reference proteome</keyword>
<feature type="domain" description="ABC transmembrane type-1" evidence="8">
    <location>
        <begin position="71"/>
        <end position="285"/>
    </location>
</feature>
<reference evidence="9 10" key="1">
    <citation type="journal article" date="2016" name="Syst. Appl. Microbiol.">
        <title>Pararhizobium polonicum sp. nov. isolated from tumors on stone fruit rootstocks.</title>
        <authorList>
            <person name="Pulawska J."/>
            <person name="Kuzmanovic N."/>
            <person name="Willems A."/>
            <person name="Pothier J.F."/>
        </authorList>
    </citation>
    <scope>NUCLEOTIDE SEQUENCE [LARGE SCALE GENOMIC DNA]</scope>
    <source>
        <strain evidence="9 10">F5.1</strain>
    </source>
</reference>
<comment type="similarity">
    <text evidence="7">Belongs to the binding-protein-dependent transport system permease family.</text>
</comment>
<feature type="transmembrane region" description="Helical" evidence="7">
    <location>
        <begin position="76"/>
        <end position="96"/>
    </location>
</feature>
<feature type="transmembrane region" description="Helical" evidence="7">
    <location>
        <begin position="155"/>
        <end position="181"/>
    </location>
</feature>
<dbReference type="PANTHER" id="PTHR30193">
    <property type="entry name" value="ABC TRANSPORTER PERMEASE PROTEIN"/>
    <property type="match status" value="1"/>
</dbReference>
<dbReference type="Proteomes" id="UP000093111">
    <property type="component" value="Unassembled WGS sequence"/>
</dbReference>
<dbReference type="EMBL" id="LGLV01000006">
    <property type="protein sequence ID" value="OBZ95641.1"/>
    <property type="molecule type" value="Genomic_DNA"/>
</dbReference>
<keyword evidence="4 7" id="KW-0812">Transmembrane</keyword>
<feature type="transmembrane region" description="Helical" evidence="7">
    <location>
        <begin position="262"/>
        <end position="284"/>
    </location>
</feature>
<dbReference type="OrthoDB" id="9805108at2"/>
<dbReference type="SUPFAM" id="SSF161098">
    <property type="entry name" value="MetI-like"/>
    <property type="match status" value="1"/>
</dbReference>
<keyword evidence="3" id="KW-1003">Cell membrane</keyword>
<keyword evidence="6 7" id="KW-0472">Membrane</keyword>
<dbReference type="CDD" id="cd06261">
    <property type="entry name" value="TM_PBP2"/>
    <property type="match status" value="1"/>
</dbReference>
<evidence type="ECO:0000256" key="3">
    <source>
        <dbReference type="ARBA" id="ARBA00022475"/>
    </source>
</evidence>
<dbReference type="InterPro" id="IPR051393">
    <property type="entry name" value="ABC_transporter_permease"/>
</dbReference>
<comment type="subcellular location">
    <subcellularLocation>
        <location evidence="1 7">Cell membrane</location>
        <topology evidence="1 7">Multi-pass membrane protein</topology>
    </subcellularLocation>
</comment>
<evidence type="ECO:0000313" key="10">
    <source>
        <dbReference type="Proteomes" id="UP000093111"/>
    </source>
</evidence>
<protein>
    <submittedName>
        <fullName evidence="9">Sugar ABC transporter permease</fullName>
    </submittedName>
</protein>
<evidence type="ECO:0000256" key="2">
    <source>
        <dbReference type="ARBA" id="ARBA00022448"/>
    </source>
</evidence>
<dbReference type="RefSeq" id="WP_068953889.1">
    <property type="nucleotide sequence ID" value="NZ_LGLV01000006.1"/>
</dbReference>
<evidence type="ECO:0000313" key="9">
    <source>
        <dbReference type="EMBL" id="OBZ95641.1"/>
    </source>
</evidence>
<dbReference type="Pfam" id="PF00528">
    <property type="entry name" value="BPD_transp_1"/>
    <property type="match status" value="1"/>
</dbReference>
<keyword evidence="2 7" id="KW-0813">Transport</keyword>
<name>A0A1C7P340_9HYPH</name>